<dbReference type="EMBL" id="LC073713">
    <property type="protein sequence ID" value="BAU97554.1"/>
    <property type="molecule type" value="Genomic_DNA"/>
</dbReference>
<dbReference type="EMBL" id="LC073706">
    <property type="protein sequence ID" value="BAU97464.1"/>
    <property type="molecule type" value="Genomic_DNA"/>
</dbReference>
<gene>
    <name evidence="2" type="primary">ATPase 8</name>
</gene>
<dbReference type="EMBL" id="LC073718">
    <property type="protein sequence ID" value="BAU97619.1"/>
    <property type="molecule type" value="Genomic_DNA"/>
</dbReference>
<dbReference type="EMBL" id="LC073711">
    <property type="protein sequence ID" value="BAU97529.1"/>
    <property type="molecule type" value="Genomic_DNA"/>
</dbReference>
<evidence type="ECO:0000313" key="10">
    <source>
        <dbReference type="EMBL" id="BAU97567.1"/>
    </source>
</evidence>
<evidence type="ECO:0000313" key="7">
    <source>
        <dbReference type="EMBL" id="BAU97529.1"/>
    </source>
</evidence>
<dbReference type="EMBL" id="LC073709">
    <property type="protein sequence ID" value="BAU97503.1"/>
    <property type="molecule type" value="Genomic_DNA"/>
</dbReference>
<geneLocation type="mitochondrion" evidence="2"/>
<dbReference type="EMBL" id="LC073707">
    <property type="protein sequence ID" value="BAU97477.1"/>
    <property type="molecule type" value="Genomic_DNA"/>
</dbReference>
<evidence type="ECO:0000256" key="1">
    <source>
        <dbReference type="SAM" id="Phobius"/>
    </source>
</evidence>
<evidence type="ECO:0000313" key="9">
    <source>
        <dbReference type="EMBL" id="BAU97554.1"/>
    </source>
</evidence>
<keyword evidence="1" id="KW-1133">Transmembrane helix</keyword>
<dbReference type="EMBL" id="LC073717">
    <property type="protein sequence ID" value="BAU97606.1"/>
    <property type="molecule type" value="Genomic_DNA"/>
</dbReference>
<dbReference type="EMBL" id="LC073715">
    <property type="protein sequence ID" value="BAU97580.1"/>
    <property type="molecule type" value="Genomic_DNA"/>
</dbReference>
<reference evidence="2" key="1">
    <citation type="journal article" date="2016" name="Mol. Phylogenet. Evol.">
        <title>The taxonomic position and the unexpected divergence of the Habu viper, Protobothrops among Japanese subtropical islands.</title>
        <authorList>
            <person name="Shibata H."/>
            <person name="Chijiwa T."/>
            <person name="Hattori S."/>
            <person name="Terada K."/>
            <person name="Ohno M."/>
            <person name="Fukumaki Y."/>
        </authorList>
    </citation>
    <scope>NUCLEOTIDE SEQUENCE</scope>
    <source>
        <strain evidence="2">PFAA001</strain>
        <strain evidence="3">PFAA002</strain>
        <strain evidence="4">PFAA003</strain>
        <strain evidence="5">PFAA004</strain>
        <strain evidence="6">PFAA005</strain>
        <strain evidence="7">PFKK001</strain>
        <strain evidence="8">PFKK002</strain>
        <strain evidence="9">PFKK003</strain>
        <strain evidence="10">PFKK004</strain>
        <strain evidence="11">PFTK000</strain>
        <strain evidence="12">PFTK001</strain>
        <strain evidence="13">PFTK002</strain>
        <strain evidence="14">PFTK003</strain>
    </source>
</reference>
<name>A0A161JPY7_PROFL</name>
<feature type="transmembrane region" description="Helical" evidence="1">
    <location>
        <begin position="6"/>
        <end position="25"/>
    </location>
</feature>
<keyword evidence="1" id="KW-0472">Membrane</keyword>
<keyword evidence="1" id="KW-0812">Transmembrane</keyword>
<dbReference type="AlphaFoldDB" id="A0A161JPY7"/>
<evidence type="ECO:0000313" key="4">
    <source>
        <dbReference type="EMBL" id="BAU97490.1"/>
    </source>
</evidence>
<evidence type="ECO:0000313" key="2">
    <source>
        <dbReference type="EMBL" id="BAU97464.1"/>
    </source>
</evidence>
<organism evidence="2">
    <name type="scientific">Protobothrops flavoviridis</name>
    <name type="common">Habu</name>
    <name type="synonym">Trimeresurus flavoviridis</name>
    <dbReference type="NCBI Taxonomy" id="88087"/>
    <lineage>
        <taxon>Eukaryota</taxon>
        <taxon>Metazoa</taxon>
        <taxon>Chordata</taxon>
        <taxon>Craniata</taxon>
        <taxon>Vertebrata</taxon>
        <taxon>Euteleostomi</taxon>
        <taxon>Lepidosauria</taxon>
        <taxon>Squamata</taxon>
        <taxon>Bifurcata</taxon>
        <taxon>Unidentata</taxon>
        <taxon>Episquamata</taxon>
        <taxon>Toxicofera</taxon>
        <taxon>Serpentes</taxon>
        <taxon>Colubroidea</taxon>
        <taxon>Viperidae</taxon>
        <taxon>Crotalinae</taxon>
        <taxon>Protobothrops</taxon>
    </lineage>
</organism>
<proteinExistence type="predicted"/>
<protein>
    <submittedName>
        <fullName evidence="2">ATP synthase F0 subunit 8</fullName>
    </submittedName>
</protein>
<accession>A0A161JPY7</accession>
<evidence type="ECO:0000313" key="5">
    <source>
        <dbReference type="EMBL" id="BAU97503.1"/>
    </source>
</evidence>
<keyword evidence="2" id="KW-0496">Mitochondrion</keyword>
<evidence type="ECO:0000313" key="8">
    <source>
        <dbReference type="EMBL" id="BAU97542.1"/>
    </source>
</evidence>
<dbReference type="EMBL" id="LC073712">
    <property type="protein sequence ID" value="BAU97542.1"/>
    <property type="molecule type" value="Genomic_DNA"/>
</dbReference>
<evidence type="ECO:0000313" key="14">
    <source>
        <dbReference type="EMBL" id="BAU97619.1"/>
    </source>
</evidence>
<dbReference type="EMBL" id="LC073716">
    <property type="protein sequence ID" value="BAU97593.1"/>
    <property type="molecule type" value="Genomic_DNA"/>
</dbReference>
<sequence length="54" mass="6328">MPQLDIVHIFMVYLWTWLTLALITLKIKTFTLITKPKKQTTLNPKSTTLPTPWT</sequence>
<evidence type="ECO:0000313" key="3">
    <source>
        <dbReference type="EMBL" id="BAU97477.1"/>
    </source>
</evidence>
<evidence type="ECO:0000313" key="6">
    <source>
        <dbReference type="EMBL" id="BAU97516.1"/>
    </source>
</evidence>
<dbReference type="EMBL" id="LC073714">
    <property type="protein sequence ID" value="BAU97567.1"/>
    <property type="molecule type" value="Genomic_DNA"/>
</dbReference>
<dbReference type="EMBL" id="LC073708">
    <property type="protein sequence ID" value="BAU97490.1"/>
    <property type="molecule type" value="Genomic_DNA"/>
</dbReference>
<evidence type="ECO:0000313" key="12">
    <source>
        <dbReference type="EMBL" id="BAU97593.1"/>
    </source>
</evidence>
<evidence type="ECO:0000313" key="11">
    <source>
        <dbReference type="EMBL" id="BAU97580.1"/>
    </source>
</evidence>
<dbReference type="EMBL" id="LC073710">
    <property type="protein sequence ID" value="BAU97516.1"/>
    <property type="molecule type" value="Genomic_DNA"/>
</dbReference>
<evidence type="ECO:0000313" key="13">
    <source>
        <dbReference type="EMBL" id="BAU97606.1"/>
    </source>
</evidence>